<reference evidence="2" key="1">
    <citation type="submission" date="2022-01" db="EMBL/GenBank/DDBJ databases">
        <title>Jiella avicenniae sp. nov., a novel endophytic bacterium isolated from bark of Avicennia marina.</title>
        <authorList>
            <person name="Tuo L."/>
        </authorList>
    </citation>
    <scope>NUCLEOTIDE SEQUENCE</scope>
    <source>
        <strain evidence="2">CBK1P-4</strain>
    </source>
</reference>
<accession>A0A9X1P652</accession>
<name>A0A9X1P652_9HYPH</name>
<evidence type="ECO:0000313" key="2">
    <source>
        <dbReference type="EMBL" id="MCE7030995.1"/>
    </source>
</evidence>
<feature type="transmembrane region" description="Helical" evidence="1">
    <location>
        <begin position="139"/>
        <end position="159"/>
    </location>
</feature>
<keyword evidence="3" id="KW-1185">Reference proteome</keyword>
<dbReference type="AlphaFoldDB" id="A0A9X1P652"/>
<feature type="transmembrane region" description="Helical" evidence="1">
    <location>
        <begin position="171"/>
        <end position="194"/>
    </location>
</feature>
<keyword evidence="1" id="KW-0472">Membrane</keyword>
<evidence type="ECO:0000256" key="1">
    <source>
        <dbReference type="SAM" id="Phobius"/>
    </source>
</evidence>
<dbReference type="Proteomes" id="UP001139035">
    <property type="component" value="Unassembled WGS sequence"/>
</dbReference>
<proteinExistence type="predicted"/>
<gene>
    <name evidence="2" type="ORF">LZD57_23735</name>
</gene>
<organism evidence="2 3">
    <name type="scientific">Jiella avicenniae</name>
    <dbReference type="NCBI Taxonomy" id="2907202"/>
    <lineage>
        <taxon>Bacteria</taxon>
        <taxon>Pseudomonadati</taxon>
        <taxon>Pseudomonadota</taxon>
        <taxon>Alphaproteobacteria</taxon>
        <taxon>Hyphomicrobiales</taxon>
        <taxon>Aurantimonadaceae</taxon>
        <taxon>Jiella</taxon>
    </lineage>
</organism>
<protein>
    <submittedName>
        <fullName evidence="2">Uncharacterized protein</fullName>
    </submittedName>
</protein>
<dbReference type="RefSeq" id="WP_233722065.1">
    <property type="nucleotide sequence ID" value="NZ_JAJUWU010000039.1"/>
</dbReference>
<keyword evidence="1" id="KW-1133">Transmembrane helix</keyword>
<sequence length="238" mass="27394">MTRHLYSNNYKGSYYIEKGSIKNLCTIAQNLTGTLPEITIVFSENYKIVDNNLDVLWEHPYFNAYIPKSIQIASVSFSEGKKNIFFINATSEYGIPVFSVHLESADSLDESIHKVAIVEKSCRTFFSWFFRNARNIMNYIIRISLLFLVLILLLLSFYSKYENISEFPIRANIISAICTISILAIFDFFVKIAIPKFNFDVGASKREYDLMNNYRNQGFAIIISAIFGAVIGRVLNFW</sequence>
<dbReference type="EMBL" id="JAJUWU010000039">
    <property type="protein sequence ID" value="MCE7030995.1"/>
    <property type="molecule type" value="Genomic_DNA"/>
</dbReference>
<evidence type="ECO:0000313" key="3">
    <source>
        <dbReference type="Proteomes" id="UP001139035"/>
    </source>
</evidence>
<keyword evidence="1" id="KW-0812">Transmembrane</keyword>
<comment type="caution">
    <text evidence="2">The sequence shown here is derived from an EMBL/GenBank/DDBJ whole genome shotgun (WGS) entry which is preliminary data.</text>
</comment>
<feature type="transmembrane region" description="Helical" evidence="1">
    <location>
        <begin position="214"/>
        <end position="235"/>
    </location>
</feature>